<gene>
    <name evidence="1" type="ORF">CBB_146</name>
</gene>
<sequence>MTDKVIYEKKFNGNGIEDLDPFDILYSDDIVTDAFGDAHGTFTVTVTYTPPEYDVDEE</sequence>
<reference evidence="2" key="1">
    <citation type="submission" date="2016-01" db="EMBL/GenBank/DDBJ databases">
        <title>Isolation and Characterization of Enterobacteria phage CBB.</title>
        <authorList>
            <person name="Buttimer C.T.H."/>
            <person name="Hendrix H."/>
            <person name="Alexandre H."/>
            <person name="O'Mahony J."/>
            <person name="Lavigne R."/>
            <person name="Coffey A."/>
        </authorList>
    </citation>
    <scope>NUCLEOTIDE SEQUENCE [LARGE SCALE GENOMIC DNA]</scope>
</reference>
<name>A0A1L2CUL5_9CAUD</name>
<dbReference type="Proteomes" id="UP000223891">
    <property type="component" value="Segment"/>
</dbReference>
<protein>
    <submittedName>
        <fullName evidence="1">Uncharacterized protein</fullName>
    </submittedName>
</protein>
<dbReference type="EMBL" id="KU574722">
    <property type="protein sequence ID" value="AMM43711.1"/>
    <property type="molecule type" value="Genomic_DNA"/>
</dbReference>
<evidence type="ECO:0000313" key="2">
    <source>
        <dbReference type="Proteomes" id="UP000223891"/>
    </source>
</evidence>
<organism evidence="1 2">
    <name type="scientific">Pectobacterium phage vB_PcaM_CBB</name>
    <dbReference type="NCBI Taxonomy" id="2772511"/>
    <lineage>
        <taxon>Viruses</taxon>
        <taxon>Duplodnaviria</taxon>
        <taxon>Heunggongvirae</taxon>
        <taxon>Uroviricota</taxon>
        <taxon>Caudoviricetes</taxon>
        <taxon>Mimasvirus</taxon>
        <taxon>Mimasvirus CBB</taxon>
    </lineage>
</organism>
<keyword evidence="2" id="KW-1185">Reference proteome</keyword>
<proteinExistence type="predicted"/>
<accession>A0A1L2CUL5</accession>
<evidence type="ECO:0000313" key="1">
    <source>
        <dbReference type="EMBL" id="AMM43711.1"/>
    </source>
</evidence>